<evidence type="ECO:0000313" key="5">
    <source>
        <dbReference type="WBParaSite" id="HDID_0000077701-mRNA-1"/>
    </source>
</evidence>
<keyword evidence="1" id="KW-0732">Signal</keyword>
<dbReference type="OrthoDB" id="6262482at2759"/>
<dbReference type="Gene3D" id="2.60.120.260">
    <property type="entry name" value="Galactose-binding domain-like"/>
    <property type="match status" value="1"/>
</dbReference>
<dbReference type="SUPFAM" id="SSF49785">
    <property type="entry name" value="Galactose-binding domain-like"/>
    <property type="match status" value="1"/>
</dbReference>
<feature type="chain" id="PRO_5043131130" evidence="1">
    <location>
        <begin position="24"/>
        <end position="136"/>
    </location>
</feature>
<protein>
    <submittedName>
        <fullName evidence="5">F5/8 type C domain-containing protein</fullName>
    </submittedName>
</protein>
<dbReference type="PROSITE" id="PS50022">
    <property type="entry name" value="FA58C_3"/>
    <property type="match status" value="1"/>
</dbReference>
<dbReference type="InterPro" id="IPR008979">
    <property type="entry name" value="Galactose-bd-like_sf"/>
</dbReference>
<organism evidence="5">
    <name type="scientific">Hymenolepis diminuta</name>
    <name type="common">Rat tapeworm</name>
    <dbReference type="NCBI Taxonomy" id="6216"/>
    <lineage>
        <taxon>Eukaryota</taxon>
        <taxon>Metazoa</taxon>
        <taxon>Spiralia</taxon>
        <taxon>Lophotrochozoa</taxon>
        <taxon>Platyhelminthes</taxon>
        <taxon>Cestoda</taxon>
        <taxon>Eucestoda</taxon>
        <taxon>Cyclophyllidea</taxon>
        <taxon>Hymenolepididae</taxon>
        <taxon>Hymenolepis</taxon>
    </lineage>
</organism>
<dbReference type="AlphaFoldDB" id="A0A0R3S980"/>
<name>A0A0R3S980_HYMDI</name>
<evidence type="ECO:0000313" key="3">
    <source>
        <dbReference type="EMBL" id="VDL18000.1"/>
    </source>
</evidence>
<dbReference type="Proteomes" id="UP000274504">
    <property type="component" value="Unassembled WGS sequence"/>
</dbReference>
<accession>A0A0R3S980</accession>
<dbReference type="InterPro" id="IPR000421">
    <property type="entry name" value="FA58C"/>
</dbReference>
<evidence type="ECO:0000256" key="1">
    <source>
        <dbReference type="SAM" id="SignalP"/>
    </source>
</evidence>
<reference evidence="3 4" key="2">
    <citation type="submission" date="2018-11" db="EMBL/GenBank/DDBJ databases">
        <authorList>
            <consortium name="Pathogen Informatics"/>
        </authorList>
    </citation>
    <scope>NUCLEOTIDE SEQUENCE [LARGE SCALE GENOMIC DNA]</scope>
</reference>
<proteinExistence type="predicted"/>
<evidence type="ECO:0000259" key="2">
    <source>
        <dbReference type="PROSITE" id="PS50022"/>
    </source>
</evidence>
<dbReference type="WBParaSite" id="HDID_0000077701-mRNA-1">
    <property type="protein sequence ID" value="HDID_0000077701-mRNA-1"/>
    <property type="gene ID" value="HDID_0000077701"/>
</dbReference>
<feature type="domain" description="F5/8 type C" evidence="2">
    <location>
        <begin position="56"/>
        <end position="136"/>
    </location>
</feature>
<evidence type="ECO:0000313" key="4">
    <source>
        <dbReference type="Proteomes" id="UP000274504"/>
    </source>
</evidence>
<dbReference type="EMBL" id="UYSG01000116">
    <property type="protein sequence ID" value="VDL18000.1"/>
    <property type="molecule type" value="Genomic_DNA"/>
</dbReference>
<gene>
    <name evidence="3" type="ORF">HDID_LOCUS778</name>
</gene>
<sequence>MRRGSPLLSVISTLFLLSNLIQLIPLNVLGDSQNVMRMDRGAPGANYHYDPAYDACEQDDPLGMISGAITDTQISASSYMDEGGWAINSCSPTNARPFLTNGLAWCPKYKSSTEWLQIDLGVRATVSFIDNMRNFY</sequence>
<reference evidence="5" key="1">
    <citation type="submission" date="2017-02" db="UniProtKB">
        <authorList>
            <consortium name="WormBaseParasite"/>
        </authorList>
    </citation>
    <scope>IDENTIFICATION</scope>
</reference>
<feature type="signal peptide" evidence="1">
    <location>
        <begin position="1"/>
        <end position="23"/>
    </location>
</feature>